<dbReference type="InterPro" id="IPR056555">
    <property type="entry name" value="NFD4_C"/>
</dbReference>
<keyword evidence="10" id="KW-1185">Reference proteome</keyword>
<keyword evidence="2 6" id="KW-0812">Transmembrane</keyword>
<feature type="transmembrane region" description="Helical" evidence="6">
    <location>
        <begin position="537"/>
        <end position="561"/>
    </location>
</feature>
<feature type="transmembrane region" description="Helical" evidence="6">
    <location>
        <begin position="354"/>
        <end position="372"/>
    </location>
</feature>
<sequence length="598" mass="66557">MEFSTAYGRGDEISWGSMKGFSLQVLTGRWFMMFSSFMIMSMSGASYIFSLYSQEIKLVLGYDQSTLNLLSFFKDLGDTTGIHAGLIYEVTPPWFILTIGGVLNFSGYFVIWLVVTSKIAKPQVWQMGLYLFIGANSHCATNTGILVTSVKNFPGSRGIVLGLLNGYIGLSAVIITQLYYAFYGNDSKFFILLMAWLPTATDFLFLPVIRNHQSIQQPNDTKAFYKFLYLTFVLAGFLMYVIVVQQIFTFSQSEYYVTTTVILLLLILPLAVVIVEEHKIWKSKQENINREGSQKLLAKSQNTATENPSQEKSSQAPHTGQFVQEKVSCWENIFSPPERGEDHTILQATFSLDMVLLLLTSICSLGSYQTMVNNLSQIGISLGYPAHAITTVVSLTSIWIYFGKVVQGVISEFIIDKHRVPRPLMLTSLLLLSCVGHLLIAFNVPNGLYVASIVIGFCLGANWPLLHSIISELFGLKHYSTLYNVGSLASPIGSYLLNVGVAGYLYDREARSQMEAMGQKTSPGEELNCKGEDCYKLAFILMTAVCLFGALLSLILVFRTVQFYKSDLYKKFKEAKTDETETGESYNSIGSSSAANED</sequence>
<feature type="transmembrane region" description="Helical" evidence="6">
    <location>
        <begin position="423"/>
        <end position="442"/>
    </location>
</feature>
<gene>
    <name evidence="9" type="ORF">AYBTSS11_LOCUS15757</name>
</gene>
<dbReference type="Gramene" id="rna-AYBTSS11_LOCUS15757">
    <property type="protein sequence ID" value="CAJ1953263.1"/>
    <property type="gene ID" value="gene-AYBTSS11_LOCUS15757"/>
</dbReference>
<feature type="transmembrane region" description="Helical" evidence="6">
    <location>
        <begin position="384"/>
        <end position="402"/>
    </location>
</feature>
<evidence type="ECO:0008006" key="11">
    <source>
        <dbReference type="Google" id="ProtNLM"/>
    </source>
</evidence>
<feature type="region of interest" description="Disordered" evidence="5">
    <location>
        <begin position="575"/>
        <end position="598"/>
    </location>
</feature>
<dbReference type="Pfam" id="PF06813">
    <property type="entry name" value="Nodulin-like"/>
    <property type="match status" value="1"/>
</dbReference>
<evidence type="ECO:0000313" key="9">
    <source>
        <dbReference type="EMBL" id="CAJ1953263.1"/>
    </source>
</evidence>
<dbReference type="PANTHER" id="PTHR21576:SF92">
    <property type="entry name" value="MFS TRANSPORTER"/>
    <property type="match status" value="1"/>
</dbReference>
<evidence type="ECO:0000259" key="7">
    <source>
        <dbReference type="Pfam" id="PF06813"/>
    </source>
</evidence>
<evidence type="ECO:0000313" key="10">
    <source>
        <dbReference type="Proteomes" id="UP001189624"/>
    </source>
</evidence>
<evidence type="ECO:0000256" key="6">
    <source>
        <dbReference type="SAM" id="Phobius"/>
    </source>
</evidence>
<dbReference type="CDD" id="cd17354">
    <property type="entry name" value="MFS_Mch1p_like"/>
    <property type="match status" value="1"/>
</dbReference>
<comment type="subcellular location">
    <subcellularLocation>
        <location evidence="1">Membrane</location>
        <topology evidence="1">Multi-pass membrane protein</topology>
    </subcellularLocation>
</comment>
<feature type="domain" description="NFD4 C-terminal" evidence="8">
    <location>
        <begin position="371"/>
        <end position="564"/>
    </location>
</feature>
<evidence type="ECO:0000256" key="3">
    <source>
        <dbReference type="ARBA" id="ARBA00022989"/>
    </source>
</evidence>
<dbReference type="EMBL" id="OY731401">
    <property type="protein sequence ID" value="CAJ1953263.1"/>
    <property type="molecule type" value="Genomic_DNA"/>
</dbReference>
<dbReference type="Gene3D" id="1.20.1250.20">
    <property type="entry name" value="MFS general substrate transporter like domains"/>
    <property type="match status" value="1"/>
</dbReference>
<feature type="transmembrane region" description="Helical" evidence="6">
    <location>
        <begin position="159"/>
        <end position="183"/>
    </location>
</feature>
<proteinExistence type="predicted"/>
<reference evidence="9" key="1">
    <citation type="submission" date="2023-10" db="EMBL/GenBank/DDBJ databases">
        <authorList>
            <person name="Domelevo Entfellner J.-B."/>
        </authorList>
    </citation>
    <scope>NUCLEOTIDE SEQUENCE</scope>
</reference>
<feature type="transmembrane region" description="Helical" evidence="6">
    <location>
        <begin position="127"/>
        <end position="147"/>
    </location>
</feature>
<dbReference type="Pfam" id="PF23262">
    <property type="entry name" value="NFD4_C"/>
    <property type="match status" value="1"/>
</dbReference>
<dbReference type="SUPFAM" id="SSF103473">
    <property type="entry name" value="MFS general substrate transporter"/>
    <property type="match status" value="2"/>
</dbReference>
<feature type="domain" description="Nodulin-like" evidence="7">
    <location>
        <begin position="29"/>
        <end position="274"/>
    </location>
</feature>
<name>A0AA86VD90_9FABA</name>
<protein>
    <recommendedName>
        <fullName evidence="11">Nodulin-like domain-containing protein</fullName>
    </recommendedName>
</protein>
<feature type="compositionally biased region" description="Polar residues" evidence="5">
    <location>
        <begin position="583"/>
        <end position="598"/>
    </location>
</feature>
<dbReference type="AlphaFoldDB" id="A0AA86VD90"/>
<dbReference type="InterPro" id="IPR036259">
    <property type="entry name" value="MFS_trans_sf"/>
</dbReference>
<keyword evidence="4 6" id="KW-0472">Membrane</keyword>
<evidence type="ECO:0000256" key="5">
    <source>
        <dbReference type="SAM" id="MobiDB-lite"/>
    </source>
</evidence>
<dbReference type="InterPro" id="IPR010658">
    <property type="entry name" value="Nodulin-like"/>
</dbReference>
<feature type="transmembrane region" description="Helical" evidence="6">
    <location>
        <begin position="448"/>
        <end position="470"/>
    </location>
</feature>
<dbReference type="PANTHER" id="PTHR21576">
    <property type="entry name" value="UNCHARACTERIZED NODULIN-LIKE PROTEIN"/>
    <property type="match status" value="1"/>
</dbReference>
<feature type="transmembrane region" description="Helical" evidence="6">
    <location>
        <begin position="227"/>
        <end position="249"/>
    </location>
</feature>
<feature type="compositionally biased region" description="Polar residues" evidence="5">
    <location>
        <begin position="299"/>
        <end position="319"/>
    </location>
</feature>
<organism evidence="9 10">
    <name type="scientific">Sphenostylis stenocarpa</name>
    <dbReference type="NCBI Taxonomy" id="92480"/>
    <lineage>
        <taxon>Eukaryota</taxon>
        <taxon>Viridiplantae</taxon>
        <taxon>Streptophyta</taxon>
        <taxon>Embryophyta</taxon>
        <taxon>Tracheophyta</taxon>
        <taxon>Spermatophyta</taxon>
        <taxon>Magnoliopsida</taxon>
        <taxon>eudicotyledons</taxon>
        <taxon>Gunneridae</taxon>
        <taxon>Pentapetalae</taxon>
        <taxon>rosids</taxon>
        <taxon>fabids</taxon>
        <taxon>Fabales</taxon>
        <taxon>Fabaceae</taxon>
        <taxon>Papilionoideae</taxon>
        <taxon>50 kb inversion clade</taxon>
        <taxon>NPAAA clade</taxon>
        <taxon>indigoferoid/millettioid clade</taxon>
        <taxon>Phaseoleae</taxon>
        <taxon>Sphenostylis</taxon>
    </lineage>
</organism>
<feature type="transmembrane region" description="Helical" evidence="6">
    <location>
        <begin position="30"/>
        <end position="52"/>
    </location>
</feature>
<feature type="transmembrane region" description="Helical" evidence="6">
    <location>
        <begin position="94"/>
        <end position="115"/>
    </location>
</feature>
<feature type="transmembrane region" description="Helical" evidence="6">
    <location>
        <begin position="189"/>
        <end position="206"/>
    </location>
</feature>
<evidence type="ECO:0000256" key="4">
    <source>
        <dbReference type="ARBA" id="ARBA00023136"/>
    </source>
</evidence>
<dbReference type="GO" id="GO:0016020">
    <property type="term" value="C:membrane"/>
    <property type="evidence" value="ECO:0007669"/>
    <property type="project" value="UniProtKB-SubCell"/>
</dbReference>
<dbReference type="Proteomes" id="UP001189624">
    <property type="component" value="Chromosome 4"/>
</dbReference>
<keyword evidence="3 6" id="KW-1133">Transmembrane helix</keyword>
<evidence type="ECO:0000256" key="2">
    <source>
        <dbReference type="ARBA" id="ARBA00022692"/>
    </source>
</evidence>
<evidence type="ECO:0000256" key="1">
    <source>
        <dbReference type="ARBA" id="ARBA00004141"/>
    </source>
</evidence>
<feature type="region of interest" description="Disordered" evidence="5">
    <location>
        <begin position="297"/>
        <end position="319"/>
    </location>
</feature>
<accession>A0AA86VD90</accession>
<feature type="transmembrane region" description="Helical" evidence="6">
    <location>
        <begin position="255"/>
        <end position="275"/>
    </location>
</feature>
<feature type="transmembrane region" description="Helical" evidence="6">
    <location>
        <begin position="482"/>
        <end position="506"/>
    </location>
</feature>
<evidence type="ECO:0000259" key="8">
    <source>
        <dbReference type="Pfam" id="PF23262"/>
    </source>
</evidence>